<dbReference type="Proteomes" id="UP001602245">
    <property type="component" value="Unassembled WGS sequence"/>
</dbReference>
<dbReference type="InterPro" id="IPR050555">
    <property type="entry name" value="Bact_Solute-Bind_Prot2"/>
</dbReference>
<name>A0ABW6W8A3_9ACTN</name>
<dbReference type="InterPro" id="IPR025997">
    <property type="entry name" value="SBP_2_dom"/>
</dbReference>
<keyword evidence="2 3" id="KW-0732">Signal</keyword>
<dbReference type="Gene3D" id="3.40.50.2300">
    <property type="match status" value="2"/>
</dbReference>
<sequence length="375" mass="38289">MMRTLPRKFLATSGVGLMLLGGLAACGSSNSGSGSGGGSGSGSTAAKNTKVGVLLPDTASSPRWVSADPNEINKQCKAYGLTCYVDNANGTATTQQSQAQALINAGVGVLLVTNLDPGSGKAIETLAQQHNVVTIDYDRLTAGGSASYYVSYNNVKVGEDQGTALTQAPQVKGKTDVNYVEIDGAPTDNNATQFAQGYNSVLSKQPGWHKLAEQTGNWDPATAQTVFTTMLGQHHDINAVMVANDTMAQAVINVLKAQGLAGKVAVSGQDATAGGLDNIMSGTQAFTIYKPVAGEADVAIKLASQILDGQKPAAPAMTKDPTSGREVPSFLATPTVITKANVALPVTDGYVTAAAVCPTPALQKLCTANGINVAG</sequence>
<feature type="chain" id="PRO_5047188340" evidence="3">
    <location>
        <begin position="25"/>
        <end position="375"/>
    </location>
</feature>
<dbReference type="RefSeq" id="WP_020518394.1">
    <property type="nucleotide sequence ID" value="NZ_JBIAZU010000002.1"/>
</dbReference>
<dbReference type="SUPFAM" id="SSF53822">
    <property type="entry name" value="Periplasmic binding protein-like I"/>
    <property type="match status" value="1"/>
</dbReference>
<organism evidence="5 6">
    <name type="scientific">Paractinoplanes globisporus</name>
    <dbReference type="NCBI Taxonomy" id="113565"/>
    <lineage>
        <taxon>Bacteria</taxon>
        <taxon>Bacillati</taxon>
        <taxon>Actinomycetota</taxon>
        <taxon>Actinomycetes</taxon>
        <taxon>Micromonosporales</taxon>
        <taxon>Micromonosporaceae</taxon>
        <taxon>Paractinoplanes</taxon>
    </lineage>
</organism>
<protein>
    <submittedName>
        <fullName evidence="5">Sugar ABC transporter substrate-binding protein</fullName>
    </submittedName>
</protein>
<evidence type="ECO:0000256" key="1">
    <source>
        <dbReference type="ARBA" id="ARBA00004196"/>
    </source>
</evidence>
<reference evidence="5 6" key="1">
    <citation type="submission" date="2024-10" db="EMBL/GenBank/DDBJ databases">
        <title>The Natural Products Discovery Center: Release of the First 8490 Sequenced Strains for Exploring Actinobacteria Biosynthetic Diversity.</title>
        <authorList>
            <person name="Kalkreuter E."/>
            <person name="Kautsar S.A."/>
            <person name="Yang D."/>
            <person name="Bader C.D."/>
            <person name="Teijaro C.N."/>
            <person name="Fluegel L."/>
            <person name="Davis C.M."/>
            <person name="Simpson J.R."/>
            <person name="Lauterbach L."/>
            <person name="Steele A.D."/>
            <person name="Gui C."/>
            <person name="Meng S."/>
            <person name="Li G."/>
            <person name="Viehrig K."/>
            <person name="Ye F."/>
            <person name="Su P."/>
            <person name="Kiefer A.F."/>
            <person name="Nichols A."/>
            <person name="Cepeda A.J."/>
            <person name="Yan W."/>
            <person name="Fan B."/>
            <person name="Jiang Y."/>
            <person name="Adhikari A."/>
            <person name="Zheng C.-J."/>
            <person name="Schuster L."/>
            <person name="Cowan T.M."/>
            <person name="Smanski M.J."/>
            <person name="Chevrette M.G."/>
            <person name="De Carvalho L.P.S."/>
            <person name="Shen B."/>
        </authorList>
    </citation>
    <scope>NUCLEOTIDE SEQUENCE [LARGE SCALE GENOMIC DNA]</scope>
    <source>
        <strain evidence="5 6">NPDC000087</strain>
    </source>
</reference>
<dbReference type="PANTHER" id="PTHR30036">
    <property type="entry name" value="D-XYLOSE-BINDING PERIPLASMIC PROTEIN"/>
    <property type="match status" value="1"/>
</dbReference>
<evidence type="ECO:0000313" key="6">
    <source>
        <dbReference type="Proteomes" id="UP001602245"/>
    </source>
</evidence>
<gene>
    <name evidence="5" type="ORF">ACFY35_08895</name>
</gene>
<evidence type="ECO:0000313" key="5">
    <source>
        <dbReference type="EMBL" id="MFF5289542.1"/>
    </source>
</evidence>
<dbReference type="PANTHER" id="PTHR30036:SF1">
    <property type="entry name" value="D-XYLOSE-BINDING PERIPLASMIC PROTEIN"/>
    <property type="match status" value="1"/>
</dbReference>
<keyword evidence="6" id="KW-1185">Reference proteome</keyword>
<evidence type="ECO:0000259" key="4">
    <source>
        <dbReference type="Pfam" id="PF13407"/>
    </source>
</evidence>
<feature type="domain" description="Periplasmic binding protein" evidence="4">
    <location>
        <begin position="54"/>
        <end position="311"/>
    </location>
</feature>
<dbReference type="EMBL" id="JBIAZU010000002">
    <property type="protein sequence ID" value="MFF5289542.1"/>
    <property type="molecule type" value="Genomic_DNA"/>
</dbReference>
<evidence type="ECO:0000256" key="2">
    <source>
        <dbReference type="ARBA" id="ARBA00022729"/>
    </source>
</evidence>
<comment type="caution">
    <text evidence="5">The sequence shown here is derived from an EMBL/GenBank/DDBJ whole genome shotgun (WGS) entry which is preliminary data.</text>
</comment>
<dbReference type="InterPro" id="IPR028082">
    <property type="entry name" value="Peripla_BP_I"/>
</dbReference>
<comment type="subcellular location">
    <subcellularLocation>
        <location evidence="1">Cell envelope</location>
    </subcellularLocation>
</comment>
<proteinExistence type="predicted"/>
<accession>A0ABW6W8A3</accession>
<dbReference type="Pfam" id="PF13407">
    <property type="entry name" value="Peripla_BP_4"/>
    <property type="match status" value="1"/>
</dbReference>
<evidence type="ECO:0000256" key="3">
    <source>
        <dbReference type="SAM" id="SignalP"/>
    </source>
</evidence>
<feature type="signal peptide" evidence="3">
    <location>
        <begin position="1"/>
        <end position="24"/>
    </location>
</feature>
<dbReference type="PROSITE" id="PS51257">
    <property type="entry name" value="PROKAR_LIPOPROTEIN"/>
    <property type="match status" value="1"/>
</dbReference>